<evidence type="ECO:0000259" key="3">
    <source>
        <dbReference type="PROSITE" id="PS50075"/>
    </source>
</evidence>
<dbReference type="InterPro" id="IPR009081">
    <property type="entry name" value="PP-bd_ACP"/>
</dbReference>
<keyword evidence="1" id="KW-0596">Phosphopantetheine</keyword>
<accession>A0A1H0ZV04</accession>
<dbReference type="PANTHER" id="PTHR44845">
    <property type="entry name" value="CARRIER DOMAIN-CONTAINING PROTEIN"/>
    <property type="match status" value="1"/>
</dbReference>
<dbReference type="GO" id="GO:0031177">
    <property type="term" value="F:phosphopantetheine binding"/>
    <property type="evidence" value="ECO:0007669"/>
    <property type="project" value="InterPro"/>
</dbReference>
<feature type="domain" description="Carrier" evidence="3">
    <location>
        <begin position="9"/>
        <end position="85"/>
    </location>
</feature>
<keyword evidence="5" id="KW-1185">Reference proteome</keyword>
<dbReference type="InterPro" id="IPR006162">
    <property type="entry name" value="Ppantetheine_attach_site"/>
</dbReference>
<dbReference type="STRING" id="35622.SAMN04489764_0152"/>
<evidence type="ECO:0000313" key="4">
    <source>
        <dbReference type="EMBL" id="SDQ31071.1"/>
    </source>
</evidence>
<dbReference type="PROSITE" id="PS50075">
    <property type="entry name" value="CARRIER"/>
    <property type="match status" value="1"/>
</dbReference>
<dbReference type="InterPro" id="IPR020806">
    <property type="entry name" value="PKS_PP-bd"/>
</dbReference>
<sequence length="90" mass="9855">MSTGFAQDLSFAEIKEKVEQIWTGVLGATEEDRDVPFFELGGESVAAARIVARVEDELGVWIEVGDIFEDDPTLAEFVRKVAARANVAQP</sequence>
<proteinExistence type="predicted"/>
<name>A0A1H0ZV04_9ACTN</name>
<protein>
    <submittedName>
        <fullName evidence="4">Phosphopantetheine attachment site</fullName>
    </submittedName>
</protein>
<dbReference type="Pfam" id="PF00550">
    <property type="entry name" value="PP-binding"/>
    <property type="match status" value="1"/>
</dbReference>
<dbReference type="RefSeq" id="WP_093256811.1">
    <property type="nucleotide sequence ID" value="NZ_FNKK01000002.1"/>
</dbReference>
<dbReference type="AlphaFoldDB" id="A0A1H0ZV04"/>
<dbReference type="EMBL" id="FNKK01000002">
    <property type="protein sequence ID" value="SDQ31071.1"/>
    <property type="molecule type" value="Genomic_DNA"/>
</dbReference>
<keyword evidence="2" id="KW-0597">Phosphoprotein</keyword>
<dbReference type="Proteomes" id="UP000217103">
    <property type="component" value="Unassembled WGS sequence"/>
</dbReference>
<dbReference type="PROSITE" id="PS00012">
    <property type="entry name" value="PHOSPHOPANTETHEINE"/>
    <property type="match status" value="1"/>
</dbReference>
<organism evidence="4 5">
    <name type="scientific">Thermostaphylospora chromogena</name>
    <dbReference type="NCBI Taxonomy" id="35622"/>
    <lineage>
        <taxon>Bacteria</taxon>
        <taxon>Bacillati</taxon>
        <taxon>Actinomycetota</taxon>
        <taxon>Actinomycetes</taxon>
        <taxon>Streptosporangiales</taxon>
        <taxon>Thermomonosporaceae</taxon>
        <taxon>Thermostaphylospora</taxon>
    </lineage>
</organism>
<dbReference type="OrthoDB" id="3483265at2"/>
<dbReference type="SUPFAM" id="SSF47336">
    <property type="entry name" value="ACP-like"/>
    <property type="match status" value="1"/>
</dbReference>
<evidence type="ECO:0000256" key="2">
    <source>
        <dbReference type="ARBA" id="ARBA00022553"/>
    </source>
</evidence>
<dbReference type="PANTHER" id="PTHR44845:SF6">
    <property type="entry name" value="BETA-ALANINE-ACTIVATING ENZYME"/>
    <property type="match status" value="1"/>
</dbReference>
<dbReference type="InterPro" id="IPR036736">
    <property type="entry name" value="ACP-like_sf"/>
</dbReference>
<dbReference type="Gene3D" id="1.10.1200.10">
    <property type="entry name" value="ACP-like"/>
    <property type="match status" value="1"/>
</dbReference>
<gene>
    <name evidence="4" type="ORF">SAMN04489764_0152</name>
</gene>
<evidence type="ECO:0000256" key="1">
    <source>
        <dbReference type="ARBA" id="ARBA00022450"/>
    </source>
</evidence>
<evidence type="ECO:0000313" key="5">
    <source>
        <dbReference type="Proteomes" id="UP000217103"/>
    </source>
</evidence>
<reference evidence="4 5" key="1">
    <citation type="submission" date="2016-10" db="EMBL/GenBank/DDBJ databases">
        <authorList>
            <person name="de Groot N.N."/>
        </authorList>
    </citation>
    <scope>NUCLEOTIDE SEQUENCE [LARGE SCALE GENOMIC DNA]</scope>
    <source>
        <strain evidence="4 5">DSM 43794</strain>
    </source>
</reference>
<dbReference type="SMART" id="SM00823">
    <property type="entry name" value="PKS_PP"/>
    <property type="match status" value="1"/>
</dbReference>